<proteinExistence type="predicted"/>
<gene>
    <name evidence="2" type="ORF">PSSM7_040</name>
</gene>
<feature type="compositionally biased region" description="Polar residues" evidence="1">
    <location>
        <begin position="1"/>
        <end position="15"/>
    </location>
</feature>
<sequence>MSQINVNKVVSPTQSAGGGPSVEVASNGNISLDTDTVFVDSTNDRLGIGTATPNRTLDIQQTGGISFNAGVIFEDCQLTGSGLSGTSHHSVEADNARYWNSAASGNWTYNIRFNSSTTLDSKMSTGETINISYVTPVGGSSYYQSGFTIDSSSVTVNWIDNQAPIQGGGRDSSSDPATTGYDVYTFAINKTGSNAYTVLGSQTHFGSF</sequence>
<evidence type="ECO:0008006" key="4">
    <source>
        <dbReference type="Google" id="ProtNLM"/>
    </source>
</evidence>
<dbReference type="Proteomes" id="UP000006532">
    <property type="component" value="Segment"/>
</dbReference>
<dbReference type="EMBL" id="GU071103">
    <property type="protein sequence ID" value="ADO99063.1"/>
    <property type="molecule type" value="Genomic_DNA"/>
</dbReference>
<dbReference type="GeneID" id="10329565"/>
<keyword evidence="3" id="KW-1185">Reference proteome</keyword>
<organism evidence="2 3">
    <name type="scientific">Prochlorococcus phage P-SSM7</name>
    <dbReference type="NCBI Taxonomy" id="445688"/>
    <lineage>
        <taxon>Viruses</taxon>
        <taxon>Duplodnaviria</taxon>
        <taxon>Heunggongvirae</taxon>
        <taxon>Uroviricota</taxon>
        <taxon>Caudoviricetes</taxon>
        <taxon>Pantevenvirales</taxon>
        <taxon>Kyanoviridae</taxon>
        <taxon>Palaemonvirus</taxon>
        <taxon>Palaemonvirus pssm7</taxon>
    </lineage>
</organism>
<dbReference type="RefSeq" id="YP_004324871.1">
    <property type="nucleotide sequence ID" value="NC_015290.1"/>
</dbReference>
<feature type="region of interest" description="Disordered" evidence="1">
    <location>
        <begin position="1"/>
        <end position="26"/>
    </location>
</feature>
<evidence type="ECO:0000256" key="1">
    <source>
        <dbReference type="SAM" id="MobiDB-lite"/>
    </source>
</evidence>
<protein>
    <recommendedName>
        <fullName evidence="4">Sericin 1-like protein</fullName>
    </recommendedName>
</protein>
<accession>E3SNF8</accession>
<dbReference type="KEGG" id="vg:10329565"/>
<dbReference type="OrthoDB" id="32289at10239"/>
<evidence type="ECO:0000313" key="3">
    <source>
        <dbReference type="Proteomes" id="UP000006532"/>
    </source>
</evidence>
<reference evidence="2 3" key="1">
    <citation type="journal article" date="2010" name="Environ. Microbiol.">
        <title>Genomic analysis of oceanic cyanobacterial myoviruses compared with T4-like myoviruses from diverse hosts and environments.</title>
        <authorList>
            <person name="Sullivan M.B."/>
            <person name="Huang K.H."/>
            <person name="Ignacio-Espinoza J.C."/>
            <person name="Berlin A.M."/>
            <person name="Kelly L."/>
            <person name="Weigele P.R."/>
            <person name="DeFrancesco A.S."/>
            <person name="Kern S.E."/>
            <person name="Thompson L.R."/>
            <person name="Young S."/>
            <person name="Yandava C."/>
            <person name="Fu R."/>
            <person name="Krastins B."/>
            <person name="Chase M."/>
            <person name="Sarracino D."/>
            <person name="Osburne M.S."/>
            <person name="Henn M.R."/>
            <person name="Chisholm S.W."/>
        </authorList>
    </citation>
    <scope>NUCLEOTIDE SEQUENCE [LARGE SCALE GENOMIC DNA]</scope>
    <source>
        <strain evidence="2">NATL1A-15</strain>
    </source>
</reference>
<evidence type="ECO:0000313" key="2">
    <source>
        <dbReference type="EMBL" id="ADO99063.1"/>
    </source>
</evidence>
<name>E3SNF8_9CAUD</name>